<dbReference type="Proteomes" id="UP000290889">
    <property type="component" value="Chromosome"/>
</dbReference>
<feature type="domain" description="ABC3 transporter permease C-terminal" evidence="8">
    <location>
        <begin position="294"/>
        <end position="413"/>
    </location>
</feature>
<comment type="similarity">
    <text evidence="6">Belongs to the ABC-4 integral membrane protein family.</text>
</comment>
<feature type="transmembrane region" description="Helical" evidence="7">
    <location>
        <begin position="381"/>
        <end position="403"/>
    </location>
</feature>
<evidence type="ECO:0000256" key="6">
    <source>
        <dbReference type="ARBA" id="ARBA00038076"/>
    </source>
</evidence>
<evidence type="ECO:0000313" key="10">
    <source>
        <dbReference type="EMBL" id="QBA63324.1"/>
    </source>
</evidence>
<dbReference type="OrthoDB" id="9770036at2"/>
<sequence>MQFLFDKNTWQEIFGSIGKNKTRTIITVIGVLWGIFIYIVLAGASKGLDNGFERNFETVAKNSIFTWSQSTSMPYAGYKTGRRLNLKVQDAITLQNRVPEIEYIAPVNTKGVFGGQSALGVRGLKSNSYPVYGYFPVIAKMATQRIYDNGRFINDEDIIQARKVCVIGERTEQELFEKDEDPIGSYVRLDGIYFQVVGVAKLTQNTPFATDGDIFIPFSTFKKLYNTGDNAQYFTIAAYDDADVVQVEKDIKSVLKSIHSVHPDDERAFGAFNLGEIFGKIMGFANGLTFVSLIVGLATILAGVIGIGNILLISVKERTKELGIRRALGATPREVRSLIILESVFLTVIAGVIGIIMGAGVLNLINNLTQDSDFPYTNPTVPIPLVIGALLVMVILGTLIGLIPAQRAVSIKPIDALREE</sequence>
<dbReference type="KEGG" id="mur:EQY75_01400"/>
<dbReference type="EMBL" id="CP035544">
    <property type="protein sequence ID" value="QBA63324.1"/>
    <property type="molecule type" value="Genomic_DNA"/>
</dbReference>
<name>A0A411E721_9FLAO</name>
<evidence type="ECO:0000256" key="3">
    <source>
        <dbReference type="ARBA" id="ARBA00022692"/>
    </source>
</evidence>
<dbReference type="RefSeq" id="WP_129602199.1">
    <property type="nucleotide sequence ID" value="NZ_CP035544.1"/>
</dbReference>
<feature type="domain" description="MacB-like periplasmic core" evidence="9">
    <location>
        <begin position="24"/>
        <end position="253"/>
    </location>
</feature>
<feature type="transmembrane region" description="Helical" evidence="7">
    <location>
        <begin position="25"/>
        <end position="44"/>
    </location>
</feature>
<evidence type="ECO:0000256" key="2">
    <source>
        <dbReference type="ARBA" id="ARBA00022475"/>
    </source>
</evidence>
<evidence type="ECO:0000256" key="1">
    <source>
        <dbReference type="ARBA" id="ARBA00004651"/>
    </source>
</evidence>
<dbReference type="GO" id="GO:0022857">
    <property type="term" value="F:transmembrane transporter activity"/>
    <property type="evidence" value="ECO:0007669"/>
    <property type="project" value="TreeGrafter"/>
</dbReference>
<comment type="subcellular location">
    <subcellularLocation>
        <location evidence="1">Cell membrane</location>
        <topology evidence="1">Multi-pass membrane protein</topology>
    </subcellularLocation>
</comment>
<keyword evidence="11" id="KW-1185">Reference proteome</keyword>
<dbReference type="Pfam" id="PF02687">
    <property type="entry name" value="FtsX"/>
    <property type="match status" value="1"/>
</dbReference>
<proteinExistence type="inferred from homology"/>
<organism evidence="10 11">
    <name type="scientific">Muriicola soli</name>
    <dbReference type="NCBI Taxonomy" id="2507538"/>
    <lineage>
        <taxon>Bacteria</taxon>
        <taxon>Pseudomonadati</taxon>
        <taxon>Bacteroidota</taxon>
        <taxon>Flavobacteriia</taxon>
        <taxon>Flavobacteriales</taxon>
        <taxon>Flavobacteriaceae</taxon>
        <taxon>Muriicola</taxon>
    </lineage>
</organism>
<evidence type="ECO:0000259" key="8">
    <source>
        <dbReference type="Pfam" id="PF02687"/>
    </source>
</evidence>
<keyword evidence="5 7" id="KW-0472">Membrane</keyword>
<dbReference type="AlphaFoldDB" id="A0A411E721"/>
<evidence type="ECO:0000256" key="4">
    <source>
        <dbReference type="ARBA" id="ARBA00022989"/>
    </source>
</evidence>
<dbReference type="InterPro" id="IPR050250">
    <property type="entry name" value="Macrolide_Exporter_MacB"/>
</dbReference>
<dbReference type="GO" id="GO:0005886">
    <property type="term" value="C:plasma membrane"/>
    <property type="evidence" value="ECO:0007669"/>
    <property type="project" value="UniProtKB-SubCell"/>
</dbReference>
<dbReference type="PANTHER" id="PTHR30572:SF4">
    <property type="entry name" value="ABC TRANSPORTER PERMEASE YTRF"/>
    <property type="match status" value="1"/>
</dbReference>
<evidence type="ECO:0000256" key="7">
    <source>
        <dbReference type="SAM" id="Phobius"/>
    </source>
</evidence>
<dbReference type="InterPro" id="IPR003838">
    <property type="entry name" value="ABC3_permease_C"/>
</dbReference>
<gene>
    <name evidence="10" type="ORF">EQY75_01400</name>
</gene>
<evidence type="ECO:0000259" key="9">
    <source>
        <dbReference type="Pfam" id="PF12704"/>
    </source>
</evidence>
<dbReference type="Pfam" id="PF12704">
    <property type="entry name" value="MacB_PCD"/>
    <property type="match status" value="1"/>
</dbReference>
<keyword evidence="2" id="KW-1003">Cell membrane</keyword>
<keyword evidence="3 7" id="KW-0812">Transmembrane</keyword>
<keyword evidence="4 7" id="KW-1133">Transmembrane helix</keyword>
<feature type="transmembrane region" description="Helical" evidence="7">
    <location>
        <begin position="335"/>
        <end position="361"/>
    </location>
</feature>
<reference evidence="10 11" key="1">
    <citation type="submission" date="2019-01" db="EMBL/GenBank/DDBJ databases">
        <title>Muriicola soli sp. nov., isolated from soil.</title>
        <authorList>
            <person name="Kang H.J."/>
            <person name="Kim S.B."/>
        </authorList>
    </citation>
    <scope>NUCLEOTIDE SEQUENCE [LARGE SCALE GENOMIC DNA]</scope>
    <source>
        <strain evidence="10 11">MMS17-SY002</strain>
    </source>
</reference>
<dbReference type="InterPro" id="IPR025857">
    <property type="entry name" value="MacB_PCD"/>
</dbReference>
<protein>
    <submittedName>
        <fullName evidence="10">ABC transporter permease</fullName>
    </submittedName>
</protein>
<evidence type="ECO:0000313" key="11">
    <source>
        <dbReference type="Proteomes" id="UP000290889"/>
    </source>
</evidence>
<evidence type="ECO:0000256" key="5">
    <source>
        <dbReference type="ARBA" id="ARBA00023136"/>
    </source>
</evidence>
<accession>A0A411E721</accession>
<feature type="transmembrane region" description="Helical" evidence="7">
    <location>
        <begin position="290"/>
        <end position="315"/>
    </location>
</feature>
<dbReference type="PANTHER" id="PTHR30572">
    <property type="entry name" value="MEMBRANE COMPONENT OF TRANSPORTER-RELATED"/>
    <property type="match status" value="1"/>
</dbReference>